<evidence type="ECO:0000313" key="3">
    <source>
        <dbReference type="Proteomes" id="UP000588112"/>
    </source>
</evidence>
<dbReference type="Proteomes" id="UP000588112">
    <property type="component" value="Unassembled WGS sequence"/>
</dbReference>
<dbReference type="Pfam" id="PF19608">
    <property type="entry name" value="DUF6113"/>
    <property type="match status" value="1"/>
</dbReference>
<name>A0A7W8Z5E9_9ACTN</name>
<comment type="caution">
    <text evidence="2">The sequence shown here is derived from an EMBL/GenBank/DDBJ whole genome shotgun (WGS) entry which is preliminary data.</text>
</comment>
<sequence>MEEEQVTKAPRRPRVPSAVVDGVAYGLLFLFGVAFGVVSGLEHAWPVAGVFAPVPILLSVVLFVLLYGFGRLMGSRVGAFVPGLGWMFVVMVFSLPRREGDLLIAGNVPGYSYLACGAIAVVAAVLLIPSSGSWLLRERPYGKTRRMNISGEMSA</sequence>
<organism evidence="2 3">
    <name type="scientific">Sphaerisporangium krabiense</name>
    <dbReference type="NCBI Taxonomy" id="763782"/>
    <lineage>
        <taxon>Bacteria</taxon>
        <taxon>Bacillati</taxon>
        <taxon>Actinomycetota</taxon>
        <taxon>Actinomycetes</taxon>
        <taxon>Streptosporangiales</taxon>
        <taxon>Streptosporangiaceae</taxon>
        <taxon>Sphaerisporangium</taxon>
    </lineage>
</organism>
<dbReference type="EMBL" id="JACHBR010000001">
    <property type="protein sequence ID" value="MBB5627448.1"/>
    <property type="molecule type" value="Genomic_DNA"/>
</dbReference>
<feature type="transmembrane region" description="Helical" evidence="1">
    <location>
        <begin position="77"/>
        <end position="96"/>
    </location>
</feature>
<keyword evidence="1" id="KW-0472">Membrane</keyword>
<feature type="transmembrane region" description="Helical" evidence="1">
    <location>
        <begin position="18"/>
        <end position="38"/>
    </location>
</feature>
<reference evidence="2 3" key="1">
    <citation type="submission" date="2020-08" db="EMBL/GenBank/DDBJ databases">
        <title>Sequencing the genomes of 1000 actinobacteria strains.</title>
        <authorList>
            <person name="Klenk H.-P."/>
        </authorList>
    </citation>
    <scope>NUCLEOTIDE SEQUENCE [LARGE SCALE GENOMIC DNA]</scope>
    <source>
        <strain evidence="2 3">DSM 45790</strain>
    </source>
</reference>
<keyword evidence="1" id="KW-1133">Transmembrane helix</keyword>
<evidence type="ECO:0000256" key="1">
    <source>
        <dbReference type="SAM" id="Phobius"/>
    </source>
</evidence>
<feature type="transmembrane region" description="Helical" evidence="1">
    <location>
        <begin position="44"/>
        <end position="70"/>
    </location>
</feature>
<gene>
    <name evidence="2" type="ORF">BJ981_003147</name>
</gene>
<evidence type="ECO:0000313" key="2">
    <source>
        <dbReference type="EMBL" id="MBB5627448.1"/>
    </source>
</evidence>
<keyword evidence="1" id="KW-0812">Transmembrane</keyword>
<dbReference type="AlphaFoldDB" id="A0A7W8Z5E9"/>
<dbReference type="InterPro" id="IPR046095">
    <property type="entry name" value="DUF6113"/>
</dbReference>
<accession>A0A7W8Z5E9</accession>
<protein>
    <submittedName>
        <fullName evidence="2">Uncharacterized protein</fullName>
    </submittedName>
</protein>
<dbReference type="RefSeq" id="WP_184612095.1">
    <property type="nucleotide sequence ID" value="NZ_BOOS01000036.1"/>
</dbReference>
<keyword evidence="3" id="KW-1185">Reference proteome</keyword>
<proteinExistence type="predicted"/>
<feature type="transmembrane region" description="Helical" evidence="1">
    <location>
        <begin position="111"/>
        <end position="136"/>
    </location>
</feature>